<dbReference type="RefSeq" id="WP_137262982.1">
    <property type="nucleotide sequence ID" value="NZ_SZQL01000014.1"/>
</dbReference>
<name>A0A4U3KXY0_9BACT</name>
<evidence type="ECO:0000313" key="3">
    <source>
        <dbReference type="Proteomes" id="UP000305848"/>
    </source>
</evidence>
<reference evidence="2 3" key="1">
    <citation type="submission" date="2019-05" db="EMBL/GenBank/DDBJ databases">
        <title>Panacibacter sp. strain 17mud1-8 Genome sequencing and assembly.</title>
        <authorList>
            <person name="Chhetri G."/>
        </authorList>
    </citation>
    <scope>NUCLEOTIDE SEQUENCE [LARGE SCALE GENOMIC DNA]</scope>
    <source>
        <strain evidence="2 3">17mud1-8</strain>
    </source>
</reference>
<sequence>MLTRLRTYLSNLIIAVVALQVLNLGLYAQNFETALTVNGKEINIINSVTEYVAEIVMQKKNAFPERKESSNQNNQNSHELLFKFQPFKVPVNDLQDRQYVAAPTTPNYNIFFLAIYTNCDKDIVSPPPKA</sequence>
<evidence type="ECO:0000313" key="2">
    <source>
        <dbReference type="EMBL" id="TKK66709.1"/>
    </source>
</evidence>
<gene>
    <name evidence="2" type="ORF">FC093_16885</name>
</gene>
<keyword evidence="1" id="KW-0472">Membrane</keyword>
<dbReference type="OrthoDB" id="675672at2"/>
<organism evidence="2 3">
    <name type="scientific">Ilyomonas limi</name>
    <dbReference type="NCBI Taxonomy" id="2575867"/>
    <lineage>
        <taxon>Bacteria</taxon>
        <taxon>Pseudomonadati</taxon>
        <taxon>Bacteroidota</taxon>
        <taxon>Chitinophagia</taxon>
        <taxon>Chitinophagales</taxon>
        <taxon>Chitinophagaceae</taxon>
        <taxon>Ilyomonas</taxon>
    </lineage>
</organism>
<accession>A0A4U3KXY0</accession>
<keyword evidence="1" id="KW-1133">Transmembrane helix</keyword>
<dbReference type="Proteomes" id="UP000305848">
    <property type="component" value="Unassembled WGS sequence"/>
</dbReference>
<feature type="transmembrane region" description="Helical" evidence="1">
    <location>
        <begin position="7"/>
        <end position="28"/>
    </location>
</feature>
<protein>
    <submittedName>
        <fullName evidence="2">Uncharacterized protein</fullName>
    </submittedName>
</protein>
<dbReference type="EMBL" id="SZQL01000014">
    <property type="protein sequence ID" value="TKK66709.1"/>
    <property type="molecule type" value="Genomic_DNA"/>
</dbReference>
<comment type="caution">
    <text evidence="2">The sequence shown here is derived from an EMBL/GenBank/DDBJ whole genome shotgun (WGS) entry which is preliminary data.</text>
</comment>
<keyword evidence="1" id="KW-0812">Transmembrane</keyword>
<evidence type="ECO:0000256" key="1">
    <source>
        <dbReference type="SAM" id="Phobius"/>
    </source>
</evidence>
<keyword evidence="3" id="KW-1185">Reference proteome</keyword>
<dbReference type="AlphaFoldDB" id="A0A4U3KXY0"/>
<proteinExistence type="predicted"/>